<dbReference type="AlphaFoldDB" id="A0A1W1EC32"/>
<name>A0A1W1EC32_9ZZZZ</name>
<evidence type="ECO:0000313" key="20">
    <source>
        <dbReference type="EMBL" id="SFZ97599.1"/>
    </source>
</evidence>
<sequence length="410" mass="47730">MKRIIISFLALSILSFGSYEDAIKYYNAKEYSKAFTIILKEANSGTNKAAEYRLATMYENGEGTKVDLKKAMFWYKSSASKYSFVTEVDSQSKPITVVEKLKKQVNNDELNSGQEYALGKIDTKTIETKRMFDNLLHSDIFGIEAYKTNYIMPLSYAKDKPRRISANSANKNETYNENTEVEFQFSLKKELSYNLFGFNEYVYAAYTQKVWWQLYDESGPFRETNYMPELYVTVPTSQTIDDMIDLKIVTFGFIHESNGQEGYRSRSWNRLYVSGLWQWDNLFVSARAWYRLEEDKKSDEFYEGKLTFEEALSESSGDDNPDILDYMGYGDLNIAYLYERHKFNLMLRNNFDFDDNKYAVEFAYSYPLFGSDNTYVYAKVFTGYGESLIDYDVDVTKVSFGLSFGQGLFQ</sequence>
<dbReference type="InterPro" id="IPR036541">
    <property type="entry name" value="PLipase_A1_sf"/>
</dbReference>
<dbReference type="EC" id="3.1.1.4" evidence="8"/>
<evidence type="ECO:0000256" key="11">
    <source>
        <dbReference type="ARBA" id="ARBA00022723"/>
    </source>
</evidence>
<evidence type="ECO:0000256" key="13">
    <source>
        <dbReference type="ARBA" id="ARBA00022801"/>
    </source>
</evidence>
<dbReference type="InterPro" id="IPR011990">
    <property type="entry name" value="TPR-like_helical_dom_sf"/>
</dbReference>
<evidence type="ECO:0000256" key="19">
    <source>
        <dbReference type="ARBA" id="ARBA00032375"/>
    </source>
</evidence>
<evidence type="ECO:0000256" key="6">
    <source>
        <dbReference type="ARBA" id="ARBA00011702"/>
    </source>
</evidence>
<dbReference type="PANTHER" id="PTHR40457">
    <property type="entry name" value="PHOSPHOLIPASE A1"/>
    <property type="match status" value="1"/>
</dbReference>
<keyword evidence="12" id="KW-0732">Signal</keyword>
<evidence type="ECO:0000256" key="9">
    <source>
        <dbReference type="ARBA" id="ARBA00022452"/>
    </source>
</evidence>
<gene>
    <name evidence="20" type="ORF">MNB_SV-5-563</name>
</gene>
<keyword evidence="11" id="KW-0479">Metal-binding</keyword>
<comment type="cofactor">
    <cofactor evidence="3">
        <name>Ca(2+)</name>
        <dbReference type="ChEBI" id="CHEBI:29108"/>
    </cofactor>
</comment>
<keyword evidence="16" id="KW-0443">Lipid metabolism</keyword>
<dbReference type="PRINTS" id="PR01486">
    <property type="entry name" value="PHPHLIPASEA1"/>
</dbReference>
<evidence type="ECO:0000256" key="8">
    <source>
        <dbReference type="ARBA" id="ARBA00013278"/>
    </source>
</evidence>
<dbReference type="Gene3D" id="2.40.230.10">
    <property type="entry name" value="Phospholipase A1"/>
    <property type="match status" value="1"/>
</dbReference>
<dbReference type="GO" id="GO:0008970">
    <property type="term" value="F:phospholipase A1 activity"/>
    <property type="evidence" value="ECO:0007669"/>
    <property type="project" value="UniProtKB-EC"/>
</dbReference>
<evidence type="ECO:0000256" key="18">
    <source>
        <dbReference type="ARBA" id="ARBA00023237"/>
    </source>
</evidence>
<keyword evidence="13 20" id="KW-0378">Hydrolase</keyword>
<dbReference type="EC" id="3.1.1.32" evidence="7"/>
<proteinExistence type="inferred from homology"/>
<protein>
    <recommendedName>
        <fullName evidence="19">Phosphatidylcholine 1-acylhydrolase</fullName>
        <ecNumber evidence="7">3.1.1.32</ecNumber>
        <ecNumber evidence="8">3.1.1.4</ecNumber>
    </recommendedName>
</protein>
<dbReference type="SUPFAM" id="SSF56931">
    <property type="entry name" value="Outer membrane phospholipase A (OMPLA)"/>
    <property type="match status" value="1"/>
</dbReference>
<keyword evidence="14" id="KW-0106">Calcium</keyword>
<keyword evidence="9" id="KW-1134">Transmembrane beta strand</keyword>
<keyword evidence="15" id="KW-0442">Lipid degradation</keyword>
<dbReference type="Pfam" id="PF08238">
    <property type="entry name" value="Sel1"/>
    <property type="match status" value="1"/>
</dbReference>
<evidence type="ECO:0000256" key="16">
    <source>
        <dbReference type="ARBA" id="ARBA00023098"/>
    </source>
</evidence>
<accession>A0A1W1EC32</accession>
<comment type="catalytic activity">
    <reaction evidence="1">
        <text>a 1,2-diacyl-sn-glycero-3-phosphocholine + H2O = a 2-acyl-sn-glycero-3-phosphocholine + a fatty acid + H(+)</text>
        <dbReference type="Rhea" id="RHEA:18689"/>
        <dbReference type="ChEBI" id="CHEBI:15377"/>
        <dbReference type="ChEBI" id="CHEBI:15378"/>
        <dbReference type="ChEBI" id="CHEBI:28868"/>
        <dbReference type="ChEBI" id="CHEBI:57643"/>
        <dbReference type="ChEBI" id="CHEBI:57875"/>
        <dbReference type="EC" id="3.1.1.32"/>
    </reaction>
</comment>
<dbReference type="SUPFAM" id="SSF81901">
    <property type="entry name" value="HCP-like"/>
    <property type="match status" value="1"/>
</dbReference>
<dbReference type="PANTHER" id="PTHR40457:SF1">
    <property type="entry name" value="PHOSPHOLIPASE A1"/>
    <property type="match status" value="1"/>
</dbReference>
<dbReference type="GO" id="GO:0009279">
    <property type="term" value="C:cell outer membrane"/>
    <property type="evidence" value="ECO:0007669"/>
    <property type="project" value="UniProtKB-SubCell"/>
</dbReference>
<dbReference type="Pfam" id="PF02253">
    <property type="entry name" value="PLA1"/>
    <property type="match status" value="1"/>
</dbReference>
<comment type="similarity">
    <text evidence="5">Belongs to the phospholipase A1 family.</text>
</comment>
<comment type="subunit">
    <text evidence="6">Homodimer; dimerization is reversible, and the dimeric form is the active one.</text>
</comment>
<dbReference type="EMBL" id="FPKX01000008">
    <property type="protein sequence ID" value="SFZ97599.1"/>
    <property type="molecule type" value="Genomic_DNA"/>
</dbReference>
<comment type="catalytic activity">
    <reaction evidence="2">
        <text>a 1,2-diacyl-sn-glycero-3-phosphocholine + H2O = a 1-acyl-sn-glycero-3-phosphocholine + a fatty acid + H(+)</text>
        <dbReference type="Rhea" id="RHEA:15801"/>
        <dbReference type="ChEBI" id="CHEBI:15377"/>
        <dbReference type="ChEBI" id="CHEBI:15378"/>
        <dbReference type="ChEBI" id="CHEBI:28868"/>
        <dbReference type="ChEBI" id="CHEBI:57643"/>
        <dbReference type="ChEBI" id="CHEBI:58168"/>
        <dbReference type="EC" id="3.1.1.4"/>
    </reaction>
</comment>
<dbReference type="InterPro" id="IPR003187">
    <property type="entry name" value="PLipase_A1"/>
</dbReference>
<evidence type="ECO:0000256" key="15">
    <source>
        <dbReference type="ARBA" id="ARBA00022963"/>
    </source>
</evidence>
<keyword evidence="10" id="KW-0812">Transmembrane</keyword>
<dbReference type="Gene3D" id="1.25.40.10">
    <property type="entry name" value="Tetratricopeptide repeat domain"/>
    <property type="match status" value="1"/>
</dbReference>
<evidence type="ECO:0000256" key="14">
    <source>
        <dbReference type="ARBA" id="ARBA00022837"/>
    </source>
</evidence>
<evidence type="ECO:0000256" key="7">
    <source>
        <dbReference type="ARBA" id="ARBA00013179"/>
    </source>
</evidence>
<comment type="subcellular location">
    <subcellularLocation>
        <location evidence="4">Cell outer membrane</location>
        <topology evidence="4">Multi-pass membrane protein</topology>
    </subcellularLocation>
</comment>
<dbReference type="InterPro" id="IPR006597">
    <property type="entry name" value="Sel1-like"/>
</dbReference>
<evidence type="ECO:0000256" key="2">
    <source>
        <dbReference type="ARBA" id="ARBA00001604"/>
    </source>
</evidence>
<evidence type="ECO:0000256" key="4">
    <source>
        <dbReference type="ARBA" id="ARBA00004571"/>
    </source>
</evidence>
<evidence type="ECO:0000256" key="17">
    <source>
        <dbReference type="ARBA" id="ARBA00023136"/>
    </source>
</evidence>
<evidence type="ECO:0000256" key="1">
    <source>
        <dbReference type="ARBA" id="ARBA00000111"/>
    </source>
</evidence>
<reference evidence="20" key="1">
    <citation type="submission" date="2016-10" db="EMBL/GenBank/DDBJ databases">
        <authorList>
            <person name="de Groot N.N."/>
        </authorList>
    </citation>
    <scope>NUCLEOTIDE SEQUENCE</scope>
</reference>
<dbReference type="GO" id="GO:0046872">
    <property type="term" value="F:metal ion binding"/>
    <property type="evidence" value="ECO:0007669"/>
    <property type="project" value="UniProtKB-KW"/>
</dbReference>
<dbReference type="SMART" id="SM00671">
    <property type="entry name" value="SEL1"/>
    <property type="match status" value="1"/>
</dbReference>
<dbReference type="GO" id="GO:0016042">
    <property type="term" value="P:lipid catabolic process"/>
    <property type="evidence" value="ECO:0007669"/>
    <property type="project" value="UniProtKB-KW"/>
</dbReference>
<keyword evidence="17" id="KW-0472">Membrane</keyword>
<evidence type="ECO:0000256" key="5">
    <source>
        <dbReference type="ARBA" id="ARBA00010525"/>
    </source>
</evidence>
<organism evidence="20">
    <name type="scientific">hydrothermal vent metagenome</name>
    <dbReference type="NCBI Taxonomy" id="652676"/>
    <lineage>
        <taxon>unclassified sequences</taxon>
        <taxon>metagenomes</taxon>
        <taxon>ecological metagenomes</taxon>
    </lineage>
</organism>
<evidence type="ECO:0000256" key="12">
    <source>
        <dbReference type="ARBA" id="ARBA00022729"/>
    </source>
</evidence>
<evidence type="ECO:0000256" key="3">
    <source>
        <dbReference type="ARBA" id="ARBA00001913"/>
    </source>
</evidence>
<evidence type="ECO:0000256" key="10">
    <source>
        <dbReference type="ARBA" id="ARBA00022692"/>
    </source>
</evidence>
<dbReference type="GO" id="GO:0004623">
    <property type="term" value="F:phospholipase A2 activity"/>
    <property type="evidence" value="ECO:0007669"/>
    <property type="project" value="UniProtKB-EC"/>
</dbReference>
<keyword evidence="18" id="KW-0998">Cell outer membrane</keyword>